<evidence type="ECO:0000256" key="6">
    <source>
        <dbReference type="ARBA" id="ARBA00035197"/>
    </source>
</evidence>
<gene>
    <name evidence="7 8" type="primary">rplR</name>
    <name evidence="8" type="ORF">ACFL6M_05210</name>
</gene>
<organism evidence="8 9">
    <name type="scientific">Eiseniibacteriota bacterium</name>
    <dbReference type="NCBI Taxonomy" id="2212470"/>
    <lineage>
        <taxon>Bacteria</taxon>
        <taxon>Candidatus Eiseniibacteriota</taxon>
    </lineage>
</organism>
<evidence type="ECO:0000256" key="1">
    <source>
        <dbReference type="ARBA" id="ARBA00007116"/>
    </source>
</evidence>
<dbReference type="PANTHER" id="PTHR12899">
    <property type="entry name" value="39S RIBOSOMAL PROTEIN L18, MITOCHONDRIAL"/>
    <property type="match status" value="1"/>
</dbReference>
<evidence type="ECO:0000256" key="7">
    <source>
        <dbReference type="HAMAP-Rule" id="MF_01337"/>
    </source>
</evidence>
<dbReference type="GO" id="GO:0005840">
    <property type="term" value="C:ribosome"/>
    <property type="evidence" value="ECO:0007669"/>
    <property type="project" value="UniProtKB-KW"/>
</dbReference>
<keyword evidence="3 7" id="KW-0694">RNA-binding</keyword>
<evidence type="ECO:0000256" key="3">
    <source>
        <dbReference type="ARBA" id="ARBA00022884"/>
    </source>
</evidence>
<dbReference type="PANTHER" id="PTHR12899:SF3">
    <property type="entry name" value="LARGE RIBOSOMAL SUBUNIT PROTEIN UL18M"/>
    <property type="match status" value="1"/>
</dbReference>
<keyword evidence="2 7" id="KW-0699">rRNA-binding</keyword>
<evidence type="ECO:0000256" key="4">
    <source>
        <dbReference type="ARBA" id="ARBA00022980"/>
    </source>
</evidence>
<protein>
    <recommendedName>
        <fullName evidence="6 7">Large ribosomal subunit protein uL18</fullName>
    </recommendedName>
</protein>
<dbReference type="CDD" id="cd00432">
    <property type="entry name" value="Ribosomal_L18_L5e"/>
    <property type="match status" value="1"/>
</dbReference>
<dbReference type="EMBL" id="JBHPKH010000056">
    <property type="protein sequence ID" value="MFC1572981.1"/>
    <property type="molecule type" value="Genomic_DNA"/>
</dbReference>
<dbReference type="SUPFAM" id="SSF53137">
    <property type="entry name" value="Translational machinery components"/>
    <property type="match status" value="1"/>
</dbReference>
<keyword evidence="9" id="KW-1185">Reference proteome</keyword>
<proteinExistence type="inferred from homology"/>
<comment type="caution">
    <text evidence="8">The sequence shown here is derived from an EMBL/GenBank/DDBJ whole genome shotgun (WGS) entry which is preliminary data.</text>
</comment>
<dbReference type="NCBIfam" id="TIGR00060">
    <property type="entry name" value="L18_bact"/>
    <property type="match status" value="1"/>
</dbReference>
<keyword evidence="5 7" id="KW-0687">Ribonucleoprotein</keyword>
<dbReference type="InterPro" id="IPR057268">
    <property type="entry name" value="Ribosomal_L18"/>
</dbReference>
<evidence type="ECO:0000256" key="2">
    <source>
        <dbReference type="ARBA" id="ARBA00022730"/>
    </source>
</evidence>
<dbReference type="Gene3D" id="3.30.420.100">
    <property type="match status" value="1"/>
</dbReference>
<dbReference type="HAMAP" id="MF_01337_B">
    <property type="entry name" value="Ribosomal_uL18_B"/>
    <property type="match status" value="1"/>
</dbReference>
<dbReference type="InterPro" id="IPR004389">
    <property type="entry name" value="Ribosomal_uL18_bac-type"/>
</dbReference>
<comment type="function">
    <text evidence="7">This is one of the proteins that bind and probably mediate the attachment of the 5S RNA into the large ribosomal subunit, where it forms part of the central protuberance.</text>
</comment>
<reference evidence="8 9" key="1">
    <citation type="submission" date="2024-09" db="EMBL/GenBank/DDBJ databases">
        <authorList>
            <person name="D'Angelo T."/>
        </authorList>
    </citation>
    <scope>NUCLEOTIDE SEQUENCE [LARGE SCALE GENOMIC DNA]</scope>
    <source>
        <strain evidence="8">SAG AM-320-E07</strain>
    </source>
</reference>
<dbReference type="InterPro" id="IPR005484">
    <property type="entry name" value="Ribosomal_uL18_bac/plant/anim"/>
</dbReference>
<evidence type="ECO:0000313" key="8">
    <source>
        <dbReference type="EMBL" id="MFC1572981.1"/>
    </source>
</evidence>
<comment type="subunit">
    <text evidence="7">Part of the 50S ribosomal subunit; part of the 5S rRNA/L5/L18/L25 subcomplex. Contacts the 5S and 23S rRNAs.</text>
</comment>
<comment type="similarity">
    <text evidence="1 7">Belongs to the universal ribosomal protein uL18 family.</text>
</comment>
<sequence>MEVGEDGRLKRHARIRKNLAGSSERPRLCVFRSHAHIYTQIVDDVNGTTLAGASTLSPQLSGDVKGKSKTDASREVGKLIAQRAGEKGIKKVAFDRGGYRYHGRLKALAEGAREGGLEF</sequence>
<dbReference type="Pfam" id="PF00861">
    <property type="entry name" value="Ribosomal_L18p"/>
    <property type="match status" value="1"/>
</dbReference>
<name>A0ABV6YKW9_UNCEI</name>
<evidence type="ECO:0000256" key="5">
    <source>
        <dbReference type="ARBA" id="ARBA00023274"/>
    </source>
</evidence>
<accession>A0ABV6YKW9</accession>
<dbReference type="Proteomes" id="UP001593833">
    <property type="component" value="Unassembled WGS sequence"/>
</dbReference>
<evidence type="ECO:0000313" key="9">
    <source>
        <dbReference type="Proteomes" id="UP001593833"/>
    </source>
</evidence>
<keyword evidence="4 7" id="KW-0689">Ribosomal protein</keyword>